<protein>
    <submittedName>
        <fullName evidence="5">Dehydrogenase</fullName>
    </submittedName>
</protein>
<dbReference type="SUPFAM" id="SSF55347">
    <property type="entry name" value="Glyceraldehyde-3-phosphate dehydrogenase-like, C-terminal domain"/>
    <property type="match status" value="1"/>
</dbReference>
<reference evidence="5 6" key="1">
    <citation type="submission" date="2021-01" db="EMBL/GenBank/DDBJ databases">
        <title>Genomic Encyclopedia of Type Strains, Phase IV (KMG-IV): sequencing the most valuable type-strain genomes for metagenomic binning, comparative biology and taxonomic classification.</title>
        <authorList>
            <person name="Goeker M."/>
        </authorList>
    </citation>
    <scope>NUCLEOTIDE SEQUENCE [LARGE SCALE GENOMIC DNA]</scope>
    <source>
        <strain evidence="5 6">DSM 25879</strain>
    </source>
</reference>
<evidence type="ECO:0000256" key="1">
    <source>
        <dbReference type="ARBA" id="ARBA00010928"/>
    </source>
</evidence>
<accession>A0ABS2P2M8</accession>
<keyword evidence="6" id="KW-1185">Reference proteome</keyword>
<dbReference type="InterPro" id="IPR000683">
    <property type="entry name" value="Gfo/Idh/MocA-like_OxRdtase_N"/>
</dbReference>
<keyword evidence="2" id="KW-0560">Oxidoreductase</keyword>
<dbReference type="InterPro" id="IPR004104">
    <property type="entry name" value="Gfo/Idh/MocA-like_OxRdtase_C"/>
</dbReference>
<proteinExistence type="inferred from homology"/>
<dbReference type="InterPro" id="IPR036291">
    <property type="entry name" value="NAD(P)-bd_dom_sf"/>
</dbReference>
<dbReference type="RefSeq" id="WP_204417986.1">
    <property type="nucleotide sequence ID" value="NZ_JAFBED010000006.1"/>
</dbReference>
<dbReference type="Gene3D" id="3.40.50.720">
    <property type="entry name" value="NAD(P)-binding Rossmann-like Domain"/>
    <property type="match status" value="1"/>
</dbReference>
<feature type="domain" description="Gfo/Idh/MocA-like oxidoreductase N-terminal" evidence="3">
    <location>
        <begin position="21"/>
        <end position="137"/>
    </location>
</feature>
<organism evidence="5 6">
    <name type="scientific">Sutcliffiella tianshenii</name>
    <dbReference type="NCBI Taxonomy" id="1463404"/>
    <lineage>
        <taxon>Bacteria</taxon>
        <taxon>Bacillati</taxon>
        <taxon>Bacillota</taxon>
        <taxon>Bacilli</taxon>
        <taxon>Bacillales</taxon>
        <taxon>Bacillaceae</taxon>
        <taxon>Sutcliffiella</taxon>
    </lineage>
</organism>
<dbReference type="InterPro" id="IPR051317">
    <property type="entry name" value="Gfo/Idh/MocA_oxidoreduct"/>
</dbReference>
<feature type="domain" description="Gfo/Idh/MocA-like oxidoreductase C-terminal" evidence="4">
    <location>
        <begin position="150"/>
        <end position="348"/>
    </location>
</feature>
<name>A0ABS2P2M8_9BACI</name>
<dbReference type="SUPFAM" id="SSF51735">
    <property type="entry name" value="NAD(P)-binding Rossmann-fold domains"/>
    <property type="match status" value="1"/>
</dbReference>
<evidence type="ECO:0000256" key="2">
    <source>
        <dbReference type="ARBA" id="ARBA00023002"/>
    </source>
</evidence>
<evidence type="ECO:0000259" key="3">
    <source>
        <dbReference type="Pfam" id="PF01408"/>
    </source>
</evidence>
<dbReference type="PANTHER" id="PTHR43708">
    <property type="entry name" value="CONSERVED EXPRESSED OXIDOREDUCTASE (EUROFUNG)"/>
    <property type="match status" value="1"/>
</dbReference>
<dbReference type="Gene3D" id="3.30.360.10">
    <property type="entry name" value="Dihydrodipicolinate Reductase, domain 2"/>
    <property type="match status" value="1"/>
</dbReference>
<dbReference type="Pfam" id="PF02894">
    <property type="entry name" value="GFO_IDH_MocA_C"/>
    <property type="match status" value="1"/>
</dbReference>
<sequence>MNVNFNLDYIPKLGNKQDYGIGIIGAGFIVKECHLPAYREAGYNVVGIYNRTEAKAHEVAAQFEIPKVYSTLEEMLLDPKVEVVDISVPPHSQLELIKKVAGHGKHILAQKPLAMNYQQALEAVEICKDAGVALVVNQNGRFDPAIQAAKNLLENGHIGKPVIASIELRFTPHWQEYQKEYDRLMYLFMSIHHLDQFRYLFGTPKRLYASSIPHPEGAFRGEYSASYILEYDNGLMATALDDGFTWDPPSYGVTYKIEGTEGVINMNLGWPSGDPSKISFYSKQLGDVWYTPTLEGSWFPGAFRYTMGELFKMIETGEESFISGRNNLETMAMVDACYESDQKKRAVGISEILEGNLVR</sequence>
<dbReference type="EMBL" id="JAFBED010000006">
    <property type="protein sequence ID" value="MBM7621206.1"/>
    <property type="molecule type" value="Genomic_DNA"/>
</dbReference>
<evidence type="ECO:0000313" key="6">
    <source>
        <dbReference type="Proteomes" id="UP000737402"/>
    </source>
</evidence>
<comment type="caution">
    <text evidence="5">The sequence shown here is derived from an EMBL/GenBank/DDBJ whole genome shotgun (WGS) entry which is preliminary data.</text>
</comment>
<dbReference type="Proteomes" id="UP000737402">
    <property type="component" value="Unassembled WGS sequence"/>
</dbReference>
<gene>
    <name evidence="5" type="ORF">JOC95_003079</name>
</gene>
<dbReference type="Pfam" id="PF01408">
    <property type="entry name" value="GFO_IDH_MocA"/>
    <property type="match status" value="1"/>
</dbReference>
<evidence type="ECO:0000259" key="4">
    <source>
        <dbReference type="Pfam" id="PF02894"/>
    </source>
</evidence>
<evidence type="ECO:0000313" key="5">
    <source>
        <dbReference type="EMBL" id="MBM7621206.1"/>
    </source>
</evidence>
<dbReference type="PANTHER" id="PTHR43708:SF5">
    <property type="entry name" value="CONSERVED EXPRESSED OXIDOREDUCTASE (EUROFUNG)-RELATED"/>
    <property type="match status" value="1"/>
</dbReference>
<comment type="similarity">
    <text evidence="1">Belongs to the Gfo/Idh/MocA family.</text>
</comment>